<dbReference type="AlphaFoldDB" id="W5N4P2"/>
<evidence type="ECO:0000256" key="2">
    <source>
        <dbReference type="ARBA" id="ARBA00022833"/>
    </source>
</evidence>
<keyword evidence="2" id="KW-0862">Zinc</keyword>
<dbReference type="PANTHER" id="PTHR24103">
    <property type="entry name" value="E3 UBIQUITIN-PROTEIN LIGASE TRIM"/>
    <property type="match status" value="1"/>
</dbReference>
<dbReference type="Pfam" id="PF00622">
    <property type="entry name" value="SPRY"/>
    <property type="match status" value="1"/>
</dbReference>
<feature type="compositionally biased region" description="Polar residues" evidence="4">
    <location>
        <begin position="80"/>
        <end position="92"/>
    </location>
</feature>
<dbReference type="GO" id="GO:0008270">
    <property type="term" value="F:zinc ion binding"/>
    <property type="evidence" value="ECO:0007669"/>
    <property type="project" value="UniProtKB-KW"/>
</dbReference>
<dbReference type="InterPro" id="IPR013320">
    <property type="entry name" value="ConA-like_dom_sf"/>
</dbReference>
<dbReference type="InterPro" id="IPR043136">
    <property type="entry name" value="B30.2/SPRY_sf"/>
</dbReference>
<dbReference type="CDD" id="cd13733">
    <property type="entry name" value="SPRY_PRY_C-I_1"/>
    <property type="match status" value="1"/>
</dbReference>
<dbReference type="Pfam" id="PF13765">
    <property type="entry name" value="PRY"/>
    <property type="match status" value="1"/>
</dbReference>
<dbReference type="FunFam" id="2.60.120.920:FF:000004">
    <property type="entry name" value="Butyrophilin subfamily 1 member A1"/>
    <property type="match status" value="1"/>
</dbReference>
<dbReference type="InterPro" id="IPR001870">
    <property type="entry name" value="B30.2/SPRY"/>
</dbReference>
<evidence type="ECO:0000259" key="5">
    <source>
        <dbReference type="PROSITE" id="PS50119"/>
    </source>
</evidence>
<evidence type="ECO:0000259" key="6">
    <source>
        <dbReference type="PROSITE" id="PS50188"/>
    </source>
</evidence>
<dbReference type="InterPro" id="IPR003879">
    <property type="entry name" value="Butyrophylin_SPRY"/>
</dbReference>
<evidence type="ECO:0000256" key="3">
    <source>
        <dbReference type="PROSITE-ProRule" id="PRU00024"/>
    </source>
</evidence>
<dbReference type="eggNOG" id="KOG2177">
    <property type="taxonomic scope" value="Eukaryota"/>
</dbReference>
<dbReference type="Bgee" id="ENSLOCG00000012678">
    <property type="expression patterns" value="Expressed in pharyngeal gill and 3 other cell types or tissues"/>
</dbReference>
<reference evidence="7" key="2">
    <citation type="submission" date="2025-08" db="UniProtKB">
        <authorList>
            <consortium name="Ensembl"/>
        </authorList>
    </citation>
    <scope>IDENTIFICATION</scope>
</reference>
<dbReference type="Gene3D" id="2.60.120.920">
    <property type="match status" value="1"/>
</dbReference>
<dbReference type="HOGENOM" id="CLU_013137_0_3_1"/>
<feature type="region of interest" description="Disordered" evidence="4">
    <location>
        <begin position="65"/>
        <end position="92"/>
    </location>
</feature>
<reference evidence="7" key="3">
    <citation type="submission" date="2025-09" db="UniProtKB">
        <authorList>
            <consortium name="Ensembl"/>
        </authorList>
    </citation>
    <scope>IDENTIFICATION</scope>
</reference>
<dbReference type="PROSITE" id="PS50188">
    <property type="entry name" value="B302_SPRY"/>
    <property type="match status" value="1"/>
</dbReference>
<evidence type="ECO:0000256" key="4">
    <source>
        <dbReference type="SAM" id="MobiDB-lite"/>
    </source>
</evidence>
<keyword evidence="1 3" id="KW-0863">Zinc-finger</keyword>
<proteinExistence type="predicted"/>
<keyword evidence="8" id="KW-1185">Reference proteome</keyword>
<dbReference type="InParanoid" id="W5N4P2"/>
<dbReference type="PROSITE" id="PS50119">
    <property type="entry name" value="ZF_BBOX"/>
    <property type="match status" value="1"/>
</dbReference>
<dbReference type="InterPro" id="IPR003877">
    <property type="entry name" value="SPRY_dom"/>
</dbReference>
<dbReference type="OMA" id="KLHTHIS"/>
<keyword evidence="1 3" id="KW-0479">Metal-binding</keyword>
<reference evidence="8" key="1">
    <citation type="submission" date="2011-12" db="EMBL/GenBank/DDBJ databases">
        <title>The Draft Genome of Lepisosteus oculatus.</title>
        <authorList>
            <consortium name="The Broad Institute Genome Assembly &amp; Analysis Group"/>
            <consortium name="Computational R&amp;D Group"/>
            <consortium name="and Sequencing Platform"/>
            <person name="Di Palma F."/>
            <person name="Alfoldi J."/>
            <person name="Johnson J."/>
            <person name="Berlin A."/>
            <person name="Gnerre S."/>
            <person name="Jaffe D."/>
            <person name="MacCallum I."/>
            <person name="Young S."/>
            <person name="Walker B.J."/>
            <person name="Lander E.S."/>
            <person name="Lindblad-Toh K."/>
        </authorList>
    </citation>
    <scope>NUCLEOTIDE SEQUENCE [LARGE SCALE GENOMIC DNA]</scope>
</reference>
<dbReference type="SMART" id="SM00589">
    <property type="entry name" value="PRY"/>
    <property type="match status" value="1"/>
</dbReference>
<evidence type="ECO:0000313" key="8">
    <source>
        <dbReference type="Proteomes" id="UP000018468"/>
    </source>
</evidence>
<evidence type="ECO:0000256" key="1">
    <source>
        <dbReference type="ARBA" id="ARBA00022771"/>
    </source>
</evidence>
<dbReference type="Pfam" id="PF00643">
    <property type="entry name" value="zf-B_box"/>
    <property type="match status" value="1"/>
</dbReference>
<dbReference type="PRINTS" id="PR01407">
    <property type="entry name" value="BUTYPHLNCDUF"/>
</dbReference>
<dbReference type="SUPFAM" id="SSF57845">
    <property type="entry name" value="B-box zinc-binding domain"/>
    <property type="match status" value="1"/>
</dbReference>
<dbReference type="Proteomes" id="UP000018468">
    <property type="component" value="Linkage group LG7"/>
</dbReference>
<dbReference type="SUPFAM" id="SSF49899">
    <property type="entry name" value="Concanavalin A-like lectins/glucanases"/>
    <property type="match status" value="1"/>
</dbReference>
<dbReference type="STRING" id="7918.ENSLOCP00000015601"/>
<dbReference type="GeneTree" id="ENSGT00940000158537"/>
<feature type="domain" description="B30.2/SPRY" evidence="6">
    <location>
        <begin position="198"/>
        <end position="390"/>
    </location>
</feature>
<feature type="domain" description="B box-type" evidence="5">
    <location>
        <begin position="13"/>
        <end position="46"/>
    </location>
</feature>
<dbReference type="SMART" id="SM00449">
    <property type="entry name" value="SPRY"/>
    <property type="match status" value="1"/>
</dbReference>
<name>W5N4P2_LEPOC</name>
<dbReference type="InterPro" id="IPR006574">
    <property type="entry name" value="PRY"/>
</dbReference>
<accession>W5N4P2</accession>
<dbReference type="Ensembl" id="ENSLOCT00000015630.1">
    <property type="protein sequence ID" value="ENSLOCP00000015601.1"/>
    <property type="gene ID" value="ENSLOCG00000012678.1"/>
</dbReference>
<dbReference type="InterPro" id="IPR050143">
    <property type="entry name" value="TRIM/RBCC"/>
</dbReference>
<organism evidence="7 8">
    <name type="scientific">Lepisosteus oculatus</name>
    <name type="common">Spotted gar</name>
    <dbReference type="NCBI Taxonomy" id="7918"/>
    <lineage>
        <taxon>Eukaryota</taxon>
        <taxon>Metazoa</taxon>
        <taxon>Chordata</taxon>
        <taxon>Craniata</taxon>
        <taxon>Vertebrata</taxon>
        <taxon>Euteleostomi</taxon>
        <taxon>Actinopterygii</taxon>
        <taxon>Neopterygii</taxon>
        <taxon>Holostei</taxon>
        <taxon>Semionotiformes</taxon>
        <taxon>Lepisosteidae</taxon>
        <taxon>Lepisosteus</taxon>
    </lineage>
</organism>
<dbReference type="EMBL" id="AHAT01019039">
    <property type="status" value="NOT_ANNOTATED_CDS"/>
    <property type="molecule type" value="Genomic_DNA"/>
</dbReference>
<dbReference type="InterPro" id="IPR000315">
    <property type="entry name" value="Znf_B-box"/>
</dbReference>
<protein>
    <submittedName>
        <fullName evidence="7">Uncharacterized protein</fullName>
    </submittedName>
</protein>
<dbReference type="Gene3D" id="3.30.160.60">
    <property type="entry name" value="Classic Zinc Finger"/>
    <property type="match status" value="1"/>
</dbReference>
<sequence>LLNQQRNKFYCSKEEKLCVFCENDKEALCSQCVGSESHRGHTVISAEKAVQVFRAEMQAKKNHLETLREDAKGRSVGRKSLSQLPFQSQNQASSREEKLTQLFERLQQFLLRTSIQLETELEDERKVKAQFIQNNIEVVNSITCDVSAQIQSLEEMNLQSTEKHIHPNAVSHFRNKKFDFPKQEKSQMINSEFYLGKVAYRLWKQAQAAKFTVHSVTVALDPETAHPELTLFEELTCVRYRGRRLRIPDFPSRFDQCPCVLGTPGFKDGRQYWEVRVWSKKEWDLGMATESANRKGEVRLDPAHGYYTIILREGGRYAACNSPQVPLRPPRQPTKIGIFLDYDRGRLCFLDANNMYPLYTFEHRFTETLFPFFSPGMVIDGQNVEPLKVC</sequence>
<evidence type="ECO:0000313" key="7">
    <source>
        <dbReference type="Ensembl" id="ENSLOCP00000015601.1"/>
    </source>
</evidence>